<evidence type="ECO:0000313" key="2">
    <source>
        <dbReference type="Proteomes" id="UP000005936"/>
    </source>
</evidence>
<comment type="caution">
    <text evidence="1">The sequence shown here is derived from an EMBL/GenBank/DDBJ whole genome shotgun (WGS) entry which is preliminary data.</text>
</comment>
<reference evidence="1 2" key="1">
    <citation type="journal article" date="2012" name="J. Bacteriol.">
        <title>Comparative Genomic Analyses of 17 Clinical Isolates of Gardnerella vaginalis Provide Evidence of Multiple Genetically Isolated Clades Consistent with Subspeciation into Genovars.</title>
        <authorList>
            <person name="Ahmed A."/>
            <person name="Earl J."/>
            <person name="Retchless A."/>
            <person name="Hillier S."/>
            <person name="Rabe L."/>
            <person name="Cherpes T."/>
            <person name="Powell E."/>
            <person name="Janto B."/>
            <person name="Eutsey R."/>
            <person name="Hiller N.L."/>
            <person name="Boissy R."/>
            <person name="Dahlgreen M."/>
            <person name="Hall B."/>
            <person name="Costerton J."/>
            <person name="Post J.C."/>
            <person name="Hu F."/>
            <person name="Ehrlich G."/>
        </authorList>
    </citation>
    <scope>NUCLEOTIDE SEQUENCE [LARGE SCALE GENOMIC DNA]</scope>
    <source>
        <strain evidence="1 2">55152</strain>
    </source>
</reference>
<dbReference type="AlphaFoldDB" id="I4LQP3"/>
<dbReference type="EMBL" id="ADEQ01000020">
    <property type="protein sequence ID" value="EIK79283.1"/>
    <property type="molecule type" value="Genomic_DNA"/>
</dbReference>
<evidence type="ECO:0000313" key="1">
    <source>
        <dbReference type="EMBL" id="EIK79283.1"/>
    </source>
</evidence>
<name>I4LQP3_GARVA</name>
<sequence>MKDVTGCDMPRGAAEWALIRGFPNGETRPLLWVVTTVFVGGTQGSETSQYLQERILRE</sequence>
<accession>I4LQP3</accession>
<dbReference type="Proteomes" id="UP000005936">
    <property type="component" value="Unassembled WGS sequence"/>
</dbReference>
<proteinExistence type="predicted"/>
<gene>
    <name evidence="1" type="ORF">CGSMWGv55152_05914</name>
</gene>
<organism evidence="1 2">
    <name type="scientific">Gardnerella vaginalis 55152</name>
    <dbReference type="NCBI Taxonomy" id="698955"/>
    <lineage>
        <taxon>Bacteria</taxon>
        <taxon>Bacillati</taxon>
        <taxon>Actinomycetota</taxon>
        <taxon>Actinomycetes</taxon>
        <taxon>Bifidobacteriales</taxon>
        <taxon>Bifidobacteriaceae</taxon>
        <taxon>Gardnerella</taxon>
    </lineage>
</organism>
<protein>
    <submittedName>
        <fullName evidence="1">Uncharacterized protein</fullName>
    </submittedName>
</protein>